<evidence type="ECO:0000256" key="3">
    <source>
        <dbReference type="ARBA" id="ARBA00022989"/>
    </source>
</evidence>
<feature type="transmembrane region" description="Helical" evidence="6">
    <location>
        <begin position="228"/>
        <end position="246"/>
    </location>
</feature>
<feature type="transmembrane region" description="Helical" evidence="6">
    <location>
        <begin position="94"/>
        <end position="117"/>
    </location>
</feature>
<protein>
    <recommendedName>
        <fullName evidence="7">Rhodopsin domain-containing protein</fullName>
    </recommendedName>
</protein>
<keyword evidence="2 6" id="KW-0812">Transmembrane</keyword>
<evidence type="ECO:0000313" key="8">
    <source>
        <dbReference type="EMBL" id="GKZ21774.1"/>
    </source>
</evidence>
<evidence type="ECO:0000256" key="1">
    <source>
        <dbReference type="ARBA" id="ARBA00004141"/>
    </source>
</evidence>
<feature type="transmembrane region" description="Helical" evidence="6">
    <location>
        <begin position="51"/>
        <end position="74"/>
    </location>
</feature>
<evidence type="ECO:0000256" key="5">
    <source>
        <dbReference type="ARBA" id="ARBA00038359"/>
    </source>
</evidence>
<keyword evidence="4 6" id="KW-0472">Membrane</keyword>
<dbReference type="AlphaFoldDB" id="A0A9W5YS49"/>
<name>A0A9W5YS49_9EURO</name>
<evidence type="ECO:0000313" key="9">
    <source>
        <dbReference type="Proteomes" id="UP001143548"/>
    </source>
</evidence>
<accession>A0A9W5YS49</accession>
<sequence>MLLWIRAVDENASQASVVVIPTIVTTVIAVVLTLLRLYVRKFVMRTLSWDDWFNLLATLTTLVAMALILAAVPYGLGRHYDTLDVDRAIYCIKLMRMCLFPLLFSTIFLKISISLLLMRLFLTTKMWKIFFWCFIAFNTITSLLDAAIVLPQCDPVARTWDKRVQGTCWPSSAINGAAIAQGSKDTSDISQDRLLRHIAAIAAGTDIVLSILPTVFLWKVKIPIKVKAAICGLMALGFASAGFALARTMYVNALTESSDPTWDYVNLYMCAFLESSIGVIAAAAPSVRPLLRPGFWNKEYSRSRSRSFPLHTLTARKSTRRVWGDTLFDTRLDLEDHPINSRDSESKLWPQLSMAIVKRTSIEVVTNSMTQSEVKAMGRRSA</sequence>
<feature type="domain" description="Rhodopsin" evidence="7">
    <location>
        <begin position="189"/>
        <end position="292"/>
    </location>
</feature>
<proteinExistence type="inferred from homology"/>
<feature type="transmembrane region" description="Helical" evidence="6">
    <location>
        <begin position="194"/>
        <end position="216"/>
    </location>
</feature>
<feature type="transmembrane region" description="Helical" evidence="6">
    <location>
        <begin position="266"/>
        <end position="284"/>
    </location>
</feature>
<dbReference type="PANTHER" id="PTHR33048:SF47">
    <property type="entry name" value="INTEGRAL MEMBRANE PROTEIN-RELATED"/>
    <property type="match status" value="1"/>
</dbReference>
<comment type="caution">
    <text evidence="8">The sequence shown here is derived from an EMBL/GenBank/DDBJ whole genome shotgun (WGS) entry which is preliminary data.</text>
</comment>
<dbReference type="PANTHER" id="PTHR33048">
    <property type="entry name" value="PTH11-LIKE INTEGRAL MEMBRANE PROTEIN (AFU_ORTHOLOGUE AFUA_5G11245)"/>
    <property type="match status" value="1"/>
</dbReference>
<evidence type="ECO:0000256" key="4">
    <source>
        <dbReference type="ARBA" id="ARBA00023136"/>
    </source>
</evidence>
<dbReference type="Pfam" id="PF20684">
    <property type="entry name" value="Fung_rhodopsin"/>
    <property type="match status" value="2"/>
</dbReference>
<feature type="transmembrane region" description="Helical" evidence="6">
    <location>
        <begin position="12"/>
        <end position="39"/>
    </location>
</feature>
<feature type="transmembrane region" description="Helical" evidence="6">
    <location>
        <begin position="129"/>
        <end position="150"/>
    </location>
</feature>
<feature type="domain" description="Rhodopsin" evidence="7">
    <location>
        <begin position="35"/>
        <end position="174"/>
    </location>
</feature>
<gene>
    <name evidence="8" type="ORF">AbraCBS73388_007689</name>
</gene>
<comment type="similarity">
    <text evidence="5">Belongs to the SAT4 family.</text>
</comment>
<dbReference type="EMBL" id="BROQ01000043">
    <property type="protein sequence ID" value="GKZ21774.1"/>
    <property type="molecule type" value="Genomic_DNA"/>
</dbReference>
<evidence type="ECO:0000259" key="7">
    <source>
        <dbReference type="Pfam" id="PF20684"/>
    </source>
</evidence>
<evidence type="ECO:0000256" key="6">
    <source>
        <dbReference type="SAM" id="Phobius"/>
    </source>
</evidence>
<organism evidence="8 9">
    <name type="scientific">Aspergillus brasiliensis</name>
    <dbReference type="NCBI Taxonomy" id="319629"/>
    <lineage>
        <taxon>Eukaryota</taxon>
        <taxon>Fungi</taxon>
        <taxon>Dikarya</taxon>
        <taxon>Ascomycota</taxon>
        <taxon>Pezizomycotina</taxon>
        <taxon>Eurotiomycetes</taxon>
        <taxon>Eurotiomycetidae</taxon>
        <taxon>Eurotiales</taxon>
        <taxon>Aspergillaceae</taxon>
        <taxon>Aspergillus</taxon>
        <taxon>Aspergillus subgen. Circumdati</taxon>
    </lineage>
</organism>
<dbReference type="InterPro" id="IPR049326">
    <property type="entry name" value="Rhodopsin_dom_fungi"/>
</dbReference>
<dbReference type="InterPro" id="IPR052337">
    <property type="entry name" value="SAT4-like"/>
</dbReference>
<keyword evidence="3 6" id="KW-1133">Transmembrane helix</keyword>
<comment type="subcellular location">
    <subcellularLocation>
        <location evidence="1">Membrane</location>
        <topology evidence="1">Multi-pass membrane protein</topology>
    </subcellularLocation>
</comment>
<reference evidence="8" key="1">
    <citation type="submission" date="2022-07" db="EMBL/GenBank/DDBJ databases">
        <title>Taxonomy of Aspergillus series Nigri: significant species reduction supported by multi-species coalescent approaches.</title>
        <authorList>
            <person name="Bian C."/>
            <person name="Kusuya Y."/>
            <person name="Sklenar F."/>
            <person name="D'hooge E."/>
            <person name="Yaguchi T."/>
            <person name="Takahashi H."/>
            <person name="Hubka V."/>
        </authorList>
    </citation>
    <scope>NUCLEOTIDE SEQUENCE</scope>
    <source>
        <strain evidence="8">CBS 733.88</strain>
    </source>
</reference>
<dbReference type="Proteomes" id="UP001143548">
    <property type="component" value="Unassembled WGS sequence"/>
</dbReference>
<evidence type="ECO:0000256" key="2">
    <source>
        <dbReference type="ARBA" id="ARBA00022692"/>
    </source>
</evidence>
<dbReference type="GO" id="GO:0016020">
    <property type="term" value="C:membrane"/>
    <property type="evidence" value="ECO:0007669"/>
    <property type="project" value="UniProtKB-SubCell"/>
</dbReference>